<keyword evidence="3" id="KW-0560">Oxidoreductase</keyword>
<evidence type="ECO:0000313" key="5">
    <source>
        <dbReference type="EMBL" id="CCF33148.1"/>
    </source>
</evidence>
<keyword evidence="2" id="KW-0597">Phosphoprotein</keyword>
<organism evidence="5 6">
    <name type="scientific">Colletotrichum higginsianum (strain IMI 349063)</name>
    <name type="common">Crucifer anthracnose fungus</name>
    <dbReference type="NCBI Taxonomy" id="759273"/>
    <lineage>
        <taxon>Eukaryota</taxon>
        <taxon>Fungi</taxon>
        <taxon>Dikarya</taxon>
        <taxon>Ascomycota</taxon>
        <taxon>Pezizomycotina</taxon>
        <taxon>Sordariomycetes</taxon>
        <taxon>Hypocreomycetidae</taxon>
        <taxon>Glomerellales</taxon>
        <taxon>Glomerellaceae</taxon>
        <taxon>Colletotrichum</taxon>
        <taxon>Colletotrichum destructivum species complex</taxon>
    </lineage>
</organism>
<dbReference type="AlphaFoldDB" id="H1UYU7"/>
<dbReference type="GO" id="GO:0006633">
    <property type="term" value="P:fatty acid biosynthetic process"/>
    <property type="evidence" value="ECO:0007669"/>
    <property type="project" value="TreeGrafter"/>
</dbReference>
<evidence type="ECO:0000256" key="1">
    <source>
        <dbReference type="ARBA" id="ARBA00022450"/>
    </source>
</evidence>
<dbReference type="PANTHER" id="PTHR43775:SF29">
    <property type="entry name" value="ASPERFURANONE POLYKETIDE SYNTHASE AFOG-RELATED"/>
    <property type="match status" value="1"/>
</dbReference>
<dbReference type="PROSITE" id="PS50075">
    <property type="entry name" value="CARRIER"/>
    <property type="match status" value="1"/>
</dbReference>
<sequence length="282" mass="30198">MAHAQWAQPLRPKVAGSRNLHEYFGADRPLDFFAMCSSVSGVVGNPGQAAYAAGNTYQDALAAYRRKRGLKAVAVDLGVMRDVGVLAEGNAESGVLGQWEEAVGIPEPIFHALVKSVVHGQMQEQDSEEAVPEQVVTGLGTADVWAAHRLPPPFYLDDPRFGPMAMTTTTASSSEGGAAETNAVSLPSQLAAVSSMQQAAEIVTEALVKRTADILQMPASEVDPKQPLYRYGVDSLTAIEVRNWITRELKANMALLEIVSAVPIREFAAKIAEKSQLVKVTV</sequence>
<keyword evidence="1" id="KW-0596">Phosphopantetheine</keyword>
<dbReference type="SMART" id="SM00822">
    <property type="entry name" value="PKS_KR"/>
    <property type="match status" value="1"/>
</dbReference>
<dbReference type="HOGENOM" id="CLU_000022_38_1_1"/>
<dbReference type="GO" id="GO:0031177">
    <property type="term" value="F:phosphopantetheine binding"/>
    <property type="evidence" value="ECO:0007669"/>
    <property type="project" value="InterPro"/>
</dbReference>
<accession>H1UYU7</accession>
<name>H1UYU7_COLHI</name>
<dbReference type="InterPro" id="IPR006162">
    <property type="entry name" value="Ppantetheine_attach_site"/>
</dbReference>
<dbReference type="InterPro" id="IPR050091">
    <property type="entry name" value="PKS_NRPS_Biosynth_Enz"/>
</dbReference>
<dbReference type="SMART" id="SM00823">
    <property type="entry name" value="PKS_PP"/>
    <property type="match status" value="1"/>
</dbReference>
<evidence type="ECO:0000259" key="4">
    <source>
        <dbReference type="PROSITE" id="PS50075"/>
    </source>
</evidence>
<dbReference type="InterPro" id="IPR036291">
    <property type="entry name" value="NAD(P)-bd_dom_sf"/>
</dbReference>
<dbReference type="GO" id="GO:0016491">
    <property type="term" value="F:oxidoreductase activity"/>
    <property type="evidence" value="ECO:0007669"/>
    <property type="project" value="UniProtKB-KW"/>
</dbReference>
<feature type="domain" description="Carrier" evidence="4">
    <location>
        <begin position="198"/>
        <end position="275"/>
    </location>
</feature>
<dbReference type="Gene3D" id="1.10.1200.10">
    <property type="entry name" value="ACP-like"/>
    <property type="match status" value="1"/>
</dbReference>
<dbReference type="GO" id="GO:0044550">
    <property type="term" value="P:secondary metabolite biosynthetic process"/>
    <property type="evidence" value="ECO:0007669"/>
    <property type="project" value="TreeGrafter"/>
</dbReference>
<dbReference type="SUPFAM" id="SSF51735">
    <property type="entry name" value="NAD(P)-binding Rossmann-fold domains"/>
    <property type="match status" value="1"/>
</dbReference>
<protein>
    <submittedName>
        <fullName evidence="5">Polyketide synthase</fullName>
    </submittedName>
</protein>
<dbReference type="InterPro" id="IPR013968">
    <property type="entry name" value="PKS_KR"/>
</dbReference>
<dbReference type="PROSITE" id="PS00012">
    <property type="entry name" value="PHOSPHOPANTETHEINE"/>
    <property type="match status" value="1"/>
</dbReference>
<dbReference type="Proteomes" id="UP000007174">
    <property type="component" value="Unassembled WGS sequence"/>
</dbReference>
<dbReference type="InterPro" id="IPR057326">
    <property type="entry name" value="KR_dom"/>
</dbReference>
<gene>
    <name evidence="5" type="ORF">CH063_05400</name>
</gene>
<evidence type="ECO:0000256" key="2">
    <source>
        <dbReference type="ARBA" id="ARBA00022553"/>
    </source>
</evidence>
<dbReference type="GO" id="GO:0004312">
    <property type="term" value="F:fatty acid synthase activity"/>
    <property type="evidence" value="ECO:0007669"/>
    <property type="project" value="TreeGrafter"/>
</dbReference>
<dbReference type="eggNOG" id="KOG1202">
    <property type="taxonomic scope" value="Eukaryota"/>
</dbReference>
<evidence type="ECO:0000256" key="3">
    <source>
        <dbReference type="ARBA" id="ARBA00023002"/>
    </source>
</evidence>
<dbReference type="EMBL" id="CACQ02000656">
    <property type="protein sequence ID" value="CCF33148.1"/>
    <property type="molecule type" value="Genomic_DNA"/>
</dbReference>
<dbReference type="PANTHER" id="PTHR43775">
    <property type="entry name" value="FATTY ACID SYNTHASE"/>
    <property type="match status" value="1"/>
</dbReference>
<proteinExistence type="predicted"/>
<reference evidence="6" key="1">
    <citation type="journal article" date="2012" name="Nat. Genet.">
        <title>Lifestyle transitions in plant pathogenic Colletotrichum fungi deciphered by genome and transcriptome analyses.</title>
        <authorList>
            <person name="O'Connell R.J."/>
            <person name="Thon M.R."/>
            <person name="Hacquard S."/>
            <person name="Amyotte S.G."/>
            <person name="Kleemann J."/>
            <person name="Torres M.F."/>
            <person name="Damm U."/>
            <person name="Buiate E.A."/>
            <person name="Epstein L."/>
            <person name="Alkan N."/>
            <person name="Altmueller J."/>
            <person name="Alvarado-Balderrama L."/>
            <person name="Bauser C.A."/>
            <person name="Becker C."/>
            <person name="Birren B.W."/>
            <person name="Chen Z."/>
            <person name="Choi J."/>
            <person name="Crouch J.A."/>
            <person name="Duvick J.P."/>
            <person name="Farman M.A."/>
            <person name="Gan P."/>
            <person name="Heiman D."/>
            <person name="Henrissat B."/>
            <person name="Howard R.J."/>
            <person name="Kabbage M."/>
            <person name="Koch C."/>
            <person name="Kracher B."/>
            <person name="Kubo Y."/>
            <person name="Law A.D."/>
            <person name="Lebrun M.-H."/>
            <person name="Lee Y.-H."/>
            <person name="Miyara I."/>
            <person name="Moore N."/>
            <person name="Neumann U."/>
            <person name="Nordstroem K."/>
            <person name="Panaccione D.G."/>
            <person name="Panstruga R."/>
            <person name="Place M."/>
            <person name="Proctor R.H."/>
            <person name="Prusky D."/>
            <person name="Rech G."/>
            <person name="Reinhardt R."/>
            <person name="Rollins J.A."/>
            <person name="Rounsley S."/>
            <person name="Schardl C.L."/>
            <person name="Schwartz D.C."/>
            <person name="Shenoy N."/>
            <person name="Shirasu K."/>
            <person name="Sikhakolli U.R."/>
            <person name="Stueber K."/>
            <person name="Sukno S.A."/>
            <person name="Sweigard J.A."/>
            <person name="Takano Y."/>
            <person name="Takahara H."/>
            <person name="Trail F."/>
            <person name="van der Does H.C."/>
            <person name="Voll L.M."/>
            <person name="Will I."/>
            <person name="Young S."/>
            <person name="Zeng Q."/>
            <person name="Zhang J."/>
            <person name="Zhou S."/>
            <person name="Dickman M.B."/>
            <person name="Schulze-Lefert P."/>
            <person name="Ver Loren van Themaat E."/>
            <person name="Ma L.-J."/>
            <person name="Vaillancourt L.J."/>
        </authorList>
    </citation>
    <scope>NUCLEOTIDE SEQUENCE [LARGE SCALE GENOMIC DNA]</scope>
    <source>
        <strain evidence="6">IMI 349063</strain>
    </source>
</reference>
<dbReference type="SUPFAM" id="SSF47336">
    <property type="entry name" value="ACP-like"/>
    <property type="match status" value="1"/>
</dbReference>
<dbReference type="Pfam" id="PF08659">
    <property type="entry name" value="KR"/>
    <property type="match status" value="1"/>
</dbReference>
<dbReference type="Pfam" id="PF23297">
    <property type="entry name" value="ACP_SdgA_C"/>
    <property type="match status" value="1"/>
</dbReference>
<dbReference type="InterPro" id="IPR020806">
    <property type="entry name" value="PKS_PP-bd"/>
</dbReference>
<dbReference type="Gene3D" id="3.40.50.720">
    <property type="entry name" value="NAD(P)-binding Rossmann-like Domain"/>
    <property type="match status" value="1"/>
</dbReference>
<dbReference type="InterPro" id="IPR009081">
    <property type="entry name" value="PP-bd_ACP"/>
</dbReference>
<dbReference type="InterPro" id="IPR036736">
    <property type="entry name" value="ACP-like_sf"/>
</dbReference>
<dbReference type="STRING" id="759273.H1UYU7"/>
<dbReference type="VEuPathDB" id="FungiDB:CH63R_03559"/>
<evidence type="ECO:0000313" key="6">
    <source>
        <dbReference type="Proteomes" id="UP000007174"/>
    </source>
</evidence>